<name>A0A4Z2F6N0_9TELE</name>
<sequence length="97" mass="10703">MTGHLSLTRNEHVANFQSVFQKYPKPSALYSFLFNSFGTLGLLRRLRDAGSTSGLLIQRSAQTLRRVFFGLSDSFAGSANLFPLSPLLGCMCRGLML</sequence>
<accession>A0A4Z2F6N0</accession>
<evidence type="ECO:0000313" key="2">
    <source>
        <dbReference type="Proteomes" id="UP000314294"/>
    </source>
</evidence>
<dbReference type="Proteomes" id="UP000314294">
    <property type="component" value="Unassembled WGS sequence"/>
</dbReference>
<protein>
    <submittedName>
        <fullName evidence="1">Uncharacterized protein</fullName>
    </submittedName>
</protein>
<dbReference type="EMBL" id="SRLO01001554">
    <property type="protein sequence ID" value="TNN36916.1"/>
    <property type="molecule type" value="Genomic_DNA"/>
</dbReference>
<organism evidence="1 2">
    <name type="scientific">Liparis tanakae</name>
    <name type="common">Tanaka's snailfish</name>
    <dbReference type="NCBI Taxonomy" id="230148"/>
    <lineage>
        <taxon>Eukaryota</taxon>
        <taxon>Metazoa</taxon>
        <taxon>Chordata</taxon>
        <taxon>Craniata</taxon>
        <taxon>Vertebrata</taxon>
        <taxon>Euteleostomi</taxon>
        <taxon>Actinopterygii</taxon>
        <taxon>Neopterygii</taxon>
        <taxon>Teleostei</taxon>
        <taxon>Neoteleostei</taxon>
        <taxon>Acanthomorphata</taxon>
        <taxon>Eupercaria</taxon>
        <taxon>Perciformes</taxon>
        <taxon>Cottioidei</taxon>
        <taxon>Cottales</taxon>
        <taxon>Liparidae</taxon>
        <taxon>Liparis</taxon>
    </lineage>
</organism>
<reference evidence="1 2" key="1">
    <citation type="submission" date="2019-03" db="EMBL/GenBank/DDBJ databases">
        <title>First draft genome of Liparis tanakae, snailfish: a comprehensive survey of snailfish specific genes.</title>
        <authorList>
            <person name="Kim W."/>
            <person name="Song I."/>
            <person name="Jeong J.-H."/>
            <person name="Kim D."/>
            <person name="Kim S."/>
            <person name="Ryu S."/>
            <person name="Song J.Y."/>
            <person name="Lee S.K."/>
        </authorList>
    </citation>
    <scope>NUCLEOTIDE SEQUENCE [LARGE SCALE GENOMIC DNA]</scope>
    <source>
        <tissue evidence="1">Muscle</tissue>
    </source>
</reference>
<gene>
    <name evidence="1" type="ORF">EYF80_052914</name>
</gene>
<proteinExistence type="predicted"/>
<evidence type="ECO:0000313" key="1">
    <source>
        <dbReference type="EMBL" id="TNN36916.1"/>
    </source>
</evidence>
<keyword evidence="2" id="KW-1185">Reference proteome</keyword>
<comment type="caution">
    <text evidence="1">The sequence shown here is derived from an EMBL/GenBank/DDBJ whole genome shotgun (WGS) entry which is preliminary data.</text>
</comment>
<dbReference type="AlphaFoldDB" id="A0A4Z2F6N0"/>